<keyword evidence="7" id="KW-1185">Reference proteome</keyword>
<dbReference type="GO" id="GO:0003677">
    <property type="term" value="F:DNA binding"/>
    <property type="evidence" value="ECO:0007669"/>
    <property type="project" value="UniProtKB-KW"/>
</dbReference>
<organism evidence="6 7">
    <name type="scientific">Hirschia baltica (strain ATCC 49814 / DSM 5838 / IFAM 1418)</name>
    <dbReference type="NCBI Taxonomy" id="582402"/>
    <lineage>
        <taxon>Bacteria</taxon>
        <taxon>Pseudomonadati</taxon>
        <taxon>Pseudomonadota</taxon>
        <taxon>Alphaproteobacteria</taxon>
        <taxon>Hyphomonadales</taxon>
        <taxon>Hyphomonadaceae</taxon>
        <taxon>Hirschia</taxon>
    </lineage>
</organism>
<evidence type="ECO:0000256" key="4">
    <source>
        <dbReference type="ARBA" id="ARBA00023163"/>
    </source>
</evidence>
<name>C6XPK8_HIRBI</name>
<dbReference type="PROSITE" id="PS50931">
    <property type="entry name" value="HTH_LYSR"/>
    <property type="match status" value="1"/>
</dbReference>
<evidence type="ECO:0000256" key="2">
    <source>
        <dbReference type="ARBA" id="ARBA00023015"/>
    </source>
</evidence>
<accession>C6XPK8</accession>
<dbReference type="InterPro" id="IPR000847">
    <property type="entry name" value="LysR_HTH_N"/>
</dbReference>
<gene>
    <name evidence="6" type="ordered locus">Hbal_2598</name>
</gene>
<dbReference type="InterPro" id="IPR036388">
    <property type="entry name" value="WH-like_DNA-bd_sf"/>
</dbReference>
<dbReference type="InterPro" id="IPR050950">
    <property type="entry name" value="HTH-type_LysR_regulators"/>
</dbReference>
<reference evidence="7" key="1">
    <citation type="journal article" date="2011" name="J. Bacteriol.">
        <title>Genome sequences of eight morphologically diverse alphaproteobacteria.</title>
        <authorList>
            <consortium name="US DOE Joint Genome Institute"/>
            <person name="Brown P.J."/>
            <person name="Kysela D.T."/>
            <person name="Buechlein A."/>
            <person name="Hemmerich C."/>
            <person name="Brun Y.V."/>
        </authorList>
    </citation>
    <scope>NUCLEOTIDE SEQUENCE [LARGE SCALE GENOMIC DNA]</scope>
    <source>
        <strain evidence="7">ATCC 49814 / DSM 5838 / IFAM 1418</strain>
    </source>
</reference>
<dbReference type="Gene3D" id="3.40.190.10">
    <property type="entry name" value="Periplasmic binding protein-like II"/>
    <property type="match status" value="2"/>
</dbReference>
<dbReference type="eggNOG" id="COG0583">
    <property type="taxonomic scope" value="Bacteria"/>
</dbReference>
<dbReference type="KEGG" id="hba:Hbal_2598"/>
<dbReference type="STRING" id="582402.Hbal_2598"/>
<evidence type="ECO:0000313" key="6">
    <source>
        <dbReference type="EMBL" id="ACT60273.1"/>
    </source>
</evidence>
<evidence type="ECO:0000256" key="3">
    <source>
        <dbReference type="ARBA" id="ARBA00023125"/>
    </source>
</evidence>
<keyword evidence="3" id="KW-0238">DNA-binding</keyword>
<evidence type="ECO:0000256" key="1">
    <source>
        <dbReference type="ARBA" id="ARBA00009437"/>
    </source>
</evidence>
<dbReference type="RefSeq" id="WP_015828423.1">
    <property type="nucleotide sequence ID" value="NC_012982.1"/>
</dbReference>
<dbReference type="InterPro" id="IPR036390">
    <property type="entry name" value="WH_DNA-bd_sf"/>
</dbReference>
<keyword evidence="2" id="KW-0805">Transcription regulation</keyword>
<comment type="similarity">
    <text evidence="1">Belongs to the LysR transcriptional regulatory family.</text>
</comment>
<dbReference type="EMBL" id="CP001678">
    <property type="protein sequence ID" value="ACT60273.1"/>
    <property type="molecule type" value="Genomic_DNA"/>
</dbReference>
<dbReference type="PANTHER" id="PTHR30419:SF8">
    <property type="entry name" value="NITROGEN ASSIMILATION TRANSCRIPTIONAL ACTIVATOR-RELATED"/>
    <property type="match status" value="1"/>
</dbReference>
<dbReference type="GO" id="GO:0003700">
    <property type="term" value="F:DNA-binding transcription factor activity"/>
    <property type="evidence" value="ECO:0007669"/>
    <property type="project" value="InterPro"/>
</dbReference>
<evidence type="ECO:0000313" key="7">
    <source>
        <dbReference type="Proteomes" id="UP000002745"/>
    </source>
</evidence>
<proteinExistence type="inferred from homology"/>
<dbReference type="Pfam" id="PF03466">
    <property type="entry name" value="LysR_substrate"/>
    <property type="match status" value="1"/>
</dbReference>
<dbReference type="Gene3D" id="1.10.10.10">
    <property type="entry name" value="Winged helix-like DNA-binding domain superfamily/Winged helix DNA-binding domain"/>
    <property type="match status" value="2"/>
</dbReference>
<feature type="domain" description="HTH lysR-type" evidence="5">
    <location>
        <begin position="6"/>
        <end position="63"/>
    </location>
</feature>
<dbReference type="Proteomes" id="UP000002745">
    <property type="component" value="Chromosome"/>
</dbReference>
<keyword evidence="4" id="KW-0804">Transcription</keyword>
<dbReference type="HOGENOM" id="CLU_039613_6_0_5"/>
<dbReference type="SUPFAM" id="SSF46785">
    <property type="entry name" value="Winged helix' DNA-binding domain"/>
    <property type="match status" value="2"/>
</dbReference>
<evidence type="ECO:0000259" key="5">
    <source>
        <dbReference type="PROSITE" id="PS50931"/>
    </source>
</evidence>
<dbReference type="SUPFAM" id="SSF53850">
    <property type="entry name" value="Periplasmic binding protein-like II"/>
    <property type="match status" value="1"/>
</dbReference>
<dbReference type="InterPro" id="IPR005119">
    <property type="entry name" value="LysR_subst-bd"/>
</dbReference>
<dbReference type="GO" id="GO:0005829">
    <property type="term" value="C:cytosol"/>
    <property type="evidence" value="ECO:0007669"/>
    <property type="project" value="TreeGrafter"/>
</dbReference>
<dbReference type="PANTHER" id="PTHR30419">
    <property type="entry name" value="HTH-TYPE TRANSCRIPTIONAL REGULATOR YBHD"/>
    <property type="match status" value="1"/>
</dbReference>
<sequence>MLSDQIQFQHLRLVETAAQLNSLRRTANERNVTQPAVTRAIRNFESLVGVRLFERTIKGSFVTPEGRVVAERIRRFRKFLLQGLEAGLRADASCRAETLSNRVTRSQVKALISVRKFGNVEAAARSLNITPRALLKSIHLLGRNSDTEYLIKGRNGPILTEEGEEFAKYLQLAVAEIDSIEQDLSTNNVSSSGTIHIGVMPSCSCRILAQALNHFTQKYPKITVKIKTANSAELLNSLSNGDLDLVYGQTSDQACDHLEHLPLWRPTLHVVVRQRHPLTFAGKLELSDLIGYSWVISDPEGLHQGFLKKITGGLKLPSIPVETNAPNLIGEILSGSDMLSFMTDQELNSQARHLVPLDLKFVENGPPVGIFKRRSWKPNKVQNSFVLIISSILGGRSIKIFA</sequence>
<dbReference type="AlphaFoldDB" id="C6XPK8"/>
<dbReference type="Pfam" id="PF00126">
    <property type="entry name" value="HTH_1"/>
    <property type="match status" value="1"/>
</dbReference>
<protein>
    <submittedName>
        <fullName evidence="6">Transcriptional regulator, LysR family</fullName>
    </submittedName>
</protein>